<keyword evidence="1" id="KW-1133">Transmembrane helix</keyword>
<organism evidence="2 3">
    <name type="scientific">Microbacterium croceum</name>
    <dbReference type="NCBI Taxonomy" id="2851645"/>
    <lineage>
        <taxon>Bacteria</taxon>
        <taxon>Bacillati</taxon>
        <taxon>Actinomycetota</taxon>
        <taxon>Actinomycetes</taxon>
        <taxon>Micrococcales</taxon>
        <taxon>Microbacteriaceae</taxon>
        <taxon>Microbacterium</taxon>
    </lineage>
</organism>
<evidence type="ECO:0000256" key="1">
    <source>
        <dbReference type="SAM" id="Phobius"/>
    </source>
</evidence>
<dbReference type="EMBL" id="JAHWXN010000001">
    <property type="protein sequence ID" value="MCK2037073.1"/>
    <property type="molecule type" value="Genomic_DNA"/>
</dbReference>
<feature type="transmembrane region" description="Helical" evidence="1">
    <location>
        <begin position="142"/>
        <end position="162"/>
    </location>
</feature>
<proteinExistence type="predicted"/>
<accession>A0ABT0FG80</accession>
<keyword evidence="1" id="KW-0812">Transmembrane</keyword>
<sequence length="163" mass="17564">MDDRVELPGLAVGTYRFERSMARSMVEHSSSYVALDPPSMVPSMTIVTKRGDVWSQPSARHAAQHPLHIGVEVDAGRIYVIARKTLPLTDPVACRWVGDVGRLVAVLSQPDAPLSAEIAEHWRSRDVERVALFAASRSGRGFAIVLLVVVLGLVAAALSAALT</sequence>
<comment type="caution">
    <text evidence="2">The sequence shown here is derived from an EMBL/GenBank/DDBJ whole genome shotgun (WGS) entry which is preliminary data.</text>
</comment>
<name>A0ABT0FG80_9MICO</name>
<keyword evidence="3" id="KW-1185">Reference proteome</keyword>
<evidence type="ECO:0000313" key="2">
    <source>
        <dbReference type="EMBL" id="MCK2037073.1"/>
    </source>
</evidence>
<dbReference type="Proteomes" id="UP001300096">
    <property type="component" value="Unassembled WGS sequence"/>
</dbReference>
<protein>
    <submittedName>
        <fullName evidence="2">Uncharacterized protein</fullName>
    </submittedName>
</protein>
<evidence type="ECO:0000313" key="3">
    <source>
        <dbReference type="Proteomes" id="UP001300096"/>
    </source>
</evidence>
<keyword evidence="1" id="KW-0472">Membrane</keyword>
<reference evidence="2 3" key="1">
    <citation type="submission" date="2021-06" db="EMBL/GenBank/DDBJ databases">
        <title>Genome-based taxonomic framework of Microbacterium strains isolated from marine environment, the description of four new species and reclassification of four preexisting species.</title>
        <authorList>
            <person name="Lee S.D."/>
            <person name="Kim S.-M."/>
            <person name="Byeon Y.-S."/>
            <person name="Yang H.L."/>
            <person name="Kim I.S."/>
        </authorList>
    </citation>
    <scope>NUCLEOTIDE SEQUENCE [LARGE SCALE GENOMIC DNA]</scope>
    <source>
        <strain evidence="2 3">SSW1-49</strain>
    </source>
</reference>
<dbReference type="RefSeq" id="WP_247630393.1">
    <property type="nucleotide sequence ID" value="NZ_JAHWXN010000001.1"/>
</dbReference>
<gene>
    <name evidence="2" type="ORF">KZC51_13125</name>
</gene>